<name>B6W451_9BACT</name>
<dbReference type="Proteomes" id="UP000004849">
    <property type="component" value="Unassembled WGS sequence"/>
</dbReference>
<reference evidence="2 3" key="1">
    <citation type="submission" date="2008-10" db="EMBL/GenBank/DDBJ databases">
        <title>Draft genome sequence of Bacteroides dorei (DSM 17855).</title>
        <authorList>
            <person name="Sudarsanam P."/>
            <person name="Ley R."/>
            <person name="Guruge J."/>
            <person name="Turnbaugh P.J."/>
            <person name="Mahowald M."/>
            <person name="Liep D."/>
            <person name="Gordon J."/>
        </authorList>
    </citation>
    <scope>NUCLEOTIDE SEQUENCE [LARGE SCALE GENOMIC DNA]</scope>
    <source>
        <strain evidence="2 3">DSM 17855</strain>
    </source>
</reference>
<evidence type="ECO:0000313" key="3">
    <source>
        <dbReference type="Proteomes" id="UP000004849"/>
    </source>
</evidence>
<reference evidence="2 3" key="2">
    <citation type="submission" date="2008-10" db="EMBL/GenBank/DDBJ databases">
        <authorList>
            <person name="Fulton L."/>
            <person name="Clifton S."/>
            <person name="Fulton B."/>
            <person name="Xu J."/>
            <person name="Minx P."/>
            <person name="Pepin K.H."/>
            <person name="Johnson M."/>
            <person name="Thiruvilangam P."/>
            <person name="Bhonagiri V."/>
            <person name="Nash W.E."/>
            <person name="Mardis E.R."/>
            <person name="Wilson R.K."/>
        </authorList>
    </citation>
    <scope>NUCLEOTIDE SEQUENCE [LARGE SCALE GENOMIC DNA]</scope>
    <source>
        <strain evidence="2 3">DSM 17855</strain>
    </source>
</reference>
<accession>B6W451</accession>
<sequence>MHKLLIANAGIFIKTVFPTIKSLLSYYLSGLSQPLHLPSRHLIRSSYLREEIQRTQKKCGCKINTFLIKRIMNQERKLSFFLPPISPVKDANGKNVTPTTLVPHKELTLEEVWNIVTGSPRLKKLTEAAAAAYGDEKEYRRLKQSTLPYVTPCGTFSYRRSDRLLAPSGLSILDLDHLDSREEAERMRRQLFDDPFLLPELVFVSPGGHGVKAFVPYDLGRTSDVKQNAAENIYWLMEYARLRYGDCSDKDKGKGVDYSGKDLVRACFLSHDERALMRVKTPMG</sequence>
<dbReference type="AlphaFoldDB" id="B6W451"/>
<dbReference type="EMBL" id="ABWZ01000077">
    <property type="protein sequence ID" value="EEB23242.1"/>
    <property type="molecule type" value="Genomic_DNA"/>
</dbReference>
<evidence type="ECO:0000259" key="1">
    <source>
        <dbReference type="Pfam" id="PF08800"/>
    </source>
</evidence>
<gene>
    <name evidence="2" type="ORF">BACDOR_04348</name>
</gene>
<proteinExistence type="predicted"/>
<dbReference type="Pfam" id="PF08800">
    <property type="entry name" value="BT4734-like_N"/>
    <property type="match status" value="1"/>
</dbReference>
<organism evidence="2 3">
    <name type="scientific">Phocaeicola dorei DSM 17855</name>
    <dbReference type="NCBI Taxonomy" id="483217"/>
    <lineage>
        <taxon>Bacteria</taxon>
        <taxon>Pseudomonadati</taxon>
        <taxon>Bacteroidota</taxon>
        <taxon>Bacteroidia</taxon>
        <taxon>Bacteroidales</taxon>
        <taxon>Bacteroidaceae</taxon>
        <taxon>Phocaeicola</taxon>
    </lineage>
</organism>
<dbReference type="InterPro" id="IPR014907">
    <property type="entry name" value="BT4734-like_N"/>
</dbReference>
<dbReference type="HOGENOM" id="CLU_085280_0_0_10"/>
<feature type="domain" description="BT4734-like N-terminal" evidence="1">
    <location>
        <begin position="143"/>
        <end position="276"/>
    </location>
</feature>
<protein>
    <recommendedName>
        <fullName evidence="1">BT4734-like N-terminal domain-containing protein</fullName>
    </recommendedName>
</protein>
<evidence type="ECO:0000313" key="2">
    <source>
        <dbReference type="EMBL" id="EEB23242.1"/>
    </source>
</evidence>